<dbReference type="PANTHER" id="PTHR11079">
    <property type="entry name" value="CYTOSINE DEAMINASE FAMILY MEMBER"/>
    <property type="match status" value="1"/>
</dbReference>
<accession>A0A7K4BZ02</accession>
<dbReference type="EMBL" id="JAAZKV010000012">
    <property type="protein sequence ID" value="NMA44490.1"/>
    <property type="molecule type" value="Genomic_DNA"/>
</dbReference>
<sequence>MNFVYEARKEAIKGVKKGQGGPFGAVIVKNNKIIAKAHNTVVSGNDPTAHAEMNAIRKAAKKLKTFNLSDCELYSSCEPCPMCFSAIYWARIKKVYYVATRNDAAKAGFDDANFYEILSGKKKASTKMIKINDKKELEEFNIWAKKQNKKLY</sequence>
<dbReference type="GO" id="GO:0047974">
    <property type="term" value="F:guanosine deaminase activity"/>
    <property type="evidence" value="ECO:0007669"/>
    <property type="project" value="TreeGrafter"/>
</dbReference>
<proteinExistence type="inferred from homology"/>
<evidence type="ECO:0000256" key="4">
    <source>
        <dbReference type="ARBA" id="ARBA00022833"/>
    </source>
</evidence>
<dbReference type="FunFam" id="3.40.140.10:FF:000011">
    <property type="entry name" value="tRNA-specific adenosine deaminase"/>
    <property type="match status" value="1"/>
</dbReference>
<feature type="domain" description="CMP/dCMP-type deaminase" evidence="5">
    <location>
        <begin position="1"/>
        <end position="112"/>
    </location>
</feature>
<evidence type="ECO:0000256" key="3">
    <source>
        <dbReference type="ARBA" id="ARBA00022801"/>
    </source>
</evidence>
<dbReference type="Gene3D" id="3.40.140.10">
    <property type="entry name" value="Cytidine Deaminase, domain 2"/>
    <property type="match status" value="1"/>
</dbReference>
<dbReference type="SUPFAM" id="SSF53927">
    <property type="entry name" value="Cytidine deaminase-like"/>
    <property type="match status" value="1"/>
</dbReference>
<dbReference type="PANTHER" id="PTHR11079:SF161">
    <property type="entry name" value="CMP_DCMP-TYPE DEAMINASE DOMAIN-CONTAINING PROTEIN"/>
    <property type="match status" value="1"/>
</dbReference>
<keyword evidence="2" id="KW-0479">Metal-binding</keyword>
<dbReference type="InterPro" id="IPR002125">
    <property type="entry name" value="CMP_dCMP_dom"/>
</dbReference>
<dbReference type="GO" id="GO:0008270">
    <property type="term" value="F:zinc ion binding"/>
    <property type="evidence" value="ECO:0007669"/>
    <property type="project" value="InterPro"/>
</dbReference>
<evidence type="ECO:0000313" key="6">
    <source>
        <dbReference type="EMBL" id="NMA44490.1"/>
    </source>
</evidence>
<comment type="similarity">
    <text evidence="1">Belongs to the cytidine and deoxycytidylate deaminase family.</text>
</comment>
<name>A0A7K4BZ02_9ARCH</name>
<keyword evidence="3" id="KW-0378">Hydrolase</keyword>
<reference evidence="6 7" key="1">
    <citation type="journal article" date="2020" name="Biotechnol. Biofuels">
        <title>New insights from the biogas microbiome by comprehensive genome-resolved metagenomics of nearly 1600 species originating from multiple anaerobic digesters.</title>
        <authorList>
            <person name="Campanaro S."/>
            <person name="Treu L."/>
            <person name="Rodriguez-R L.M."/>
            <person name="Kovalovszki A."/>
            <person name="Ziels R.M."/>
            <person name="Maus I."/>
            <person name="Zhu X."/>
            <person name="Kougias P.G."/>
            <person name="Basile A."/>
            <person name="Luo G."/>
            <person name="Schluter A."/>
            <person name="Konstantinidis K.T."/>
            <person name="Angelidaki I."/>
        </authorList>
    </citation>
    <scope>NUCLEOTIDE SEQUENCE [LARGE SCALE GENOMIC DNA]</scope>
    <source>
        <strain evidence="6">AS22ysBPME_79</strain>
    </source>
</reference>
<dbReference type="InterPro" id="IPR016193">
    <property type="entry name" value="Cytidine_deaminase-like"/>
</dbReference>
<evidence type="ECO:0000256" key="1">
    <source>
        <dbReference type="ARBA" id="ARBA00006576"/>
    </source>
</evidence>
<dbReference type="CDD" id="cd01285">
    <property type="entry name" value="nucleoside_deaminase"/>
    <property type="match status" value="1"/>
</dbReference>
<dbReference type="Pfam" id="PF00383">
    <property type="entry name" value="dCMP_cyt_deam_1"/>
    <property type="match status" value="1"/>
</dbReference>
<dbReference type="PROSITE" id="PS51747">
    <property type="entry name" value="CYT_DCMP_DEAMINASES_2"/>
    <property type="match status" value="1"/>
</dbReference>
<dbReference type="PROSITE" id="PS00903">
    <property type="entry name" value="CYT_DCMP_DEAMINASES_1"/>
    <property type="match status" value="1"/>
</dbReference>
<organism evidence="6 7">
    <name type="scientific">Candidatus Iainarchaeum sp</name>
    <dbReference type="NCBI Taxonomy" id="3101447"/>
    <lineage>
        <taxon>Archaea</taxon>
        <taxon>Candidatus Iainarchaeota</taxon>
        <taxon>Candidatus Iainarchaeia</taxon>
        <taxon>Candidatus Iainarchaeales</taxon>
        <taxon>Candidatus Iainarchaeaceae</taxon>
        <taxon>Candidatus Iainarchaeum</taxon>
    </lineage>
</organism>
<protein>
    <submittedName>
        <fullName evidence="6">Nucleoside deaminase</fullName>
    </submittedName>
</protein>
<evidence type="ECO:0000259" key="5">
    <source>
        <dbReference type="PROSITE" id="PS51747"/>
    </source>
</evidence>
<evidence type="ECO:0000256" key="2">
    <source>
        <dbReference type="ARBA" id="ARBA00022723"/>
    </source>
</evidence>
<evidence type="ECO:0000313" key="7">
    <source>
        <dbReference type="Proteomes" id="UP000526302"/>
    </source>
</evidence>
<dbReference type="AlphaFoldDB" id="A0A7K4BZ02"/>
<dbReference type="InterPro" id="IPR016192">
    <property type="entry name" value="APOBEC/CMP_deaminase_Zn-bd"/>
</dbReference>
<dbReference type="GO" id="GO:0006152">
    <property type="term" value="P:purine nucleoside catabolic process"/>
    <property type="evidence" value="ECO:0007669"/>
    <property type="project" value="TreeGrafter"/>
</dbReference>
<comment type="caution">
    <text evidence="6">The sequence shown here is derived from an EMBL/GenBank/DDBJ whole genome shotgun (WGS) entry which is preliminary data.</text>
</comment>
<dbReference type="Proteomes" id="UP000526302">
    <property type="component" value="Unassembled WGS sequence"/>
</dbReference>
<keyword evidence="4" id="KW-0862">Zinc</keyword>
<gene>
    <name evidence="6" type="ORF">GX950_01610</name>
</gene>